<comment type="caution">
    <text evidence="8">The sequence shown here is derived from an EMBL/GenBank/DDBJ whole genome shotgun (WGS) entry which is preliminary data.</text>
</comment>
<comment type="similarity">
    <text evidence="5">Belongs to the purine/pyrimidine phosphoribosyltransferase family. PurR subfamily.</text>
</comment>
<protein>
    <submittedName>
        <fullName evidence="8">Pur operon repressor</fullName>
    </submittedName>
</protein>
<evidence type="ECO:0000259" key="7">
    <source>
        <dbReference type="Pfam" id="PF09182"/>
    </source>
</evidence>
<dbReference type="Gene3D" id="1.10.10.10">
    <property type="entry name" value="Winged helix-like DNA-binding domain superfamily/Winged helix DNA-binding domain"/>
    <property type="match status" value="1"/>
</dbReference>
<dbReference type="SUPFAM" id="SSF46785">
    <property type="entry name" value="Winged helix' DNA-binding domain"/>
    <property type="match status" value="1"/>
</dbReference>
<dbReference type="GO" id="GO:0045982">
    <property type="term" value="P:negative regulation of purine nucleobase metabolic process"/>
    <property type="evidence" value="ECO:0007669"/>
    <property type="project" value="InterPro"/>
</dbReference>
<dbReference type="InterPro" id="IPR015265">
    <property type="entry name" value="PuR_N"/>
</dbReference>
<organism evidence="8 9">
    <name type="scientific">Senegalia massiliensis</name>
    <dbReference type="NCBI Taxonomy" id="1720316"/>
    <lineage>
        <taxon>Bacteria</taxon>
        <taxon>Bacillati</taxon>
        <taxon>Bacillota</taxon>
        <taxon>Clostridia</taxon>
        <taxon>Eubacteriales</taxon>
        <taxon>Clostridiaceae</taxon>
        <taxon>Senegalia</taxon>
    </lineage>
</organism>
<reference evidence="8 9" key="1">
    <citation type="submission" date="2018-08" db="EMBL/GenBank/DDBJ databases">
        <title>Murine metabolic-syndrome-specific gut microbial biobank.</title>
        <authorList>
            <person name="Liu C."/>
        </authorList>
    </citation>
    <scope>NUCLEOTIDE SEQUENCE [LARGE SCALE GENOMIC DNA]</scope>
    <source>
        <strain evidence="8 9">583</strain>
    </source>
</reference>
<dbReference type="InterPro" id="IPR000836">
    <property type="entry name" value="PRTase_dom"/>
</dbReference>
<dbReference type="EMBL" id="QXXA01000012">
    <property type="protein sequence ID" value="NBI07475.1"/>
    <property type="molecule type" value="Genomic_DNA"/>
</dbReference>
<name>A0A845QYC3_9CLOT</name>
<comment type="subunit">
    <text evidence="1">Homodimer.</text>
</comment>
<evidence type="ECO:0000256" key="2">
    <source>
        <dbReference type="ARBA" id="ARBA00023015"/>
    </source>
</evidence>
<dbReference type="PANTHER" id="PTHR43864">
    <property type="entry name" value="HYPOXANTHINE/GUANINE PHOSPHORIBOSYLTRANSFERASE"/>
    <property type="match status" value="1"/>
</dbReference>
<dbReference type="OrthoDB" id="4213751at2"/>
<dbReference type="SUPFAM" id="SSF53271">
    <property type="entry name" value="PRTase-like"/>
    <property type="match status" value="1"/>
</dbReference>
<evidence type="ECO:0000256" key="5">
    <source>
        <dbReference type="ARBA" id="ARBA00049656"/>
    </source>
</evidence>
<accession>A0A845QYC3</accession>
<keyword evidence="4" id="KW-0804">Transcription</keyword>
<dbReference type="InterPro" id="IPR029057">
    <property type="entry name" value="PRTase-like"/>
</dbReference>
<sequence>MKKFNRKDRLAAIMNILTEKTNHVFTYKYFTNMFETAKSSISEDIMMIKQLVETLELGKIVTIAGASGGVKFIPIISKKNAEFFLDDLSSKLIDENRIITGGFIYMSDILYSPDISYKIGRIFATKFWEENIDYVVTIETKGIPLATMTAKILDVPLVIIRKNLKITEGATVSINYISGSTKKIQTMFLTKRALKENSKVLIIDDFMKAGGTAKGIKDMMNEFNVEVVGTGVLINTPDPEEKLIDDYIALLNFKSINKSENKISITPNKSIF</sequence>
<dbReference type="Pfam" id="PF09182">
    <property type="entry name" value="PuR_N"/>
    <property type="match status" value="1"/>
</dbReference>
<dbReference type="Pfam" id="PF00156">
    <property type="entry name" value="Pribosyltran"/>
    <property type="match status" value="1"/>
</dbReference>
<dbReference type="GO" id="GO:0045892">
    <property type="term" value="P:negative regulation of DNA-templated transcription"/>
    <property type="evidence" value="ECO:0007669"/>
    <property type="project" value="InterPro"/>
</dbReference>
<dbReference type="InterPro" id="IPR050118">
    <property type="entry name" value="Pur/Pyrimidine_PRTase"/>
</dbReference>
<feature type="domain" description="Bacterial purine repressor N-terminal" evidence="7">
    <location>
        <begin position="6"/>
        <end position="74"/>
    </location>
</feature>
<dbReference type="AlphaFoldDB" id="A0A845QYC3"/>
<dbReference type="NCBIfam" id="TIGR01743">
    <property type="entry name" value="purR_Bsub"/>
    <property type="match status" value="1"/>
</dbReference>
<dbReference type="PANTHER" id="PTHR43864:SF2">
    <property type="entry name" value="PUR OPERON REPRESSOR"/>
    <property type="match status" value="1"/>
</dbReference>
<dbReference type="GO" id="GO:0003677">
    <property type="term" value="F:DNA binding"/>
    <property type="evidence" value="ECO:0007669"/>
    <property type="project" value="UniProtKB-KW"/>
</dbReference>
<feature type="domain" description="Phosphoribosyltransferase" evidence="6">
    <location>
        <begin position="110"/>
        <end position="250"/>
    </location>
</feature>
<evidence type="ECO:0000313" key="8">
    <source>
        <dbReference type="EMBL" id="NBI07475.1"/>
    </source>
</evidence>
<keyword evidence="3" id="KW-0238">DNA-binding</keyword>
<dbReference type="InterPro" id="IPR010078">
    <property type="entry name" value="PurR_Bsub"/>
</dbReference>
<keyword evidence="2" id="KW-0805">Transcription regulation</keyword>
<dbReference type="RefSeq" id="WP_160197931.1">
    <property type="nucleotide sequence ID" value="NZ_QXXA01000012.1"/>
</dbReference>
<evidence type="ECO:0000259" key="6">
    <source>
        <dbReference type="Pfam" id="PF00156"/>
    </source>
</evidence>
<evidence type="ECO:0000256" key="3">
    <source>
        <dbReference type="ARBA" id="ARBA00023125"/>
    </source>
</evidence>
<dbReference type="InterPro" id="IPR036388">
    <property type="entry name" value="WH-like_DNA-bd_sf"/>
</dbReference>
<evidence type="ECO:0000256" key="4">
    <source>
        <dbReference type="ARBA" id="ARBA00023163"/>
    </source>
</evidence>
<dbReference type="Gene3D" id="3.40.50.2020">
    <property type="match status" value="1"/>
</dbReference>
<evidence type="ECO:0000313" key="9">
    <source>
        <dbReference type="Proteomes" id="UP000467132"/>
    </source>
</evidence>
<dbReference type="CDD" id="cd06223">
    <property type="entry name" value="PRTases_typeI"/>
    <property type="match status" value="1"/>
</dbReference>
<proteinExistence type="inferred from homology"/>
<gene>
    <name evidence="8" type="ORF">D3Z33_11500</name>
</gene>
<evidence type="ECO:0000256" key="1">
    <source>
        <dbReference type="ARBA" id="ARBA00011738"/>
    </source>
</evidence>
<dbReference type="Proteomes" id="UP000467132">
    <property type="component" value="Unassembled WGS sequence"/>
</dbReference>
<dbReference type="InterPro" id="IPR036390">
    <property type="entry name" value="WH_DNA-bd_sf"/>
</dbReference>
<keyword evidence="9" id="KW-1185">Reference proteome</keyword>